<dbReference type="EMBL" id="JBFMKM010000001">
    <property type="protein sequence ID" value="KAL1311843.1"/>
    <property type="molecule type" value="Genomic_DNA"/>
</dbReference>
<dbReference type="SMART" id="SM00256">
    <property type="entry name" value="FBOX"/>
    <property type="match status" value="1"/>
</dbReference>
<dbReference type="CDD" id="cd09917">
    <property type="entry name" value="F-box_SF"/>
    <property type="match status" value="1"/>
</dbReference>
<keyword evidence="4" id="KW-1185">Reference proteome</keyword>
<name>A0ABR3PQW3_9PEZI</name>
<dbReference type="InterPro" id="IPR036047">
    <property type="entry name" value="F-box-like_dom_sf"/>
</dbReference>
<proteinExistence type="predicted"/>
<dbReference type="SUPFAM" id="SSF81383">
    <property type="entry name" value="F-box domain"/>
    <property type="match status" value="1"/>
</dbReference>
<dbReference type="Pfam" id="PF00646">
    <property type="entry name" value="F-box"/>
    <property type="match status" value="1"/>
</dbReference>
<dbReference type="PROSITE" id="PS50181">
    <property type="entry name" value="FBOX"/>
    <property type="match status" value="1"/>
</dbReference>
<evidence type="ECO:0000259" key="2">
    <source>
        <dbReference type="PROSITE" id="PS50181"/>
    </source>
</evidence>
<feature type="region of interest" description="Disordered" evidence="1">
    <location>
        <begin position="489"/>
        <end position="510"/>
    </location>
</feature>
<dbReference type="GeneID" id="95975621"/>
<sequence>MTSLSDMSAEVLHNILKYVSPKDLPSLSNTCSPFKSYIADNKLLFKDVYIENLGCPPESQDRDWETEVRNVIKMLRLLKSDNMELKRNNLDIVANVIITMMKTTKCQSNIPLLEPYFKSKKNVDAFLAASSLFKHAGSSTQKPAATEALRQVSAQLHCLYGVPIDCPSSSSYLRDDIEGRTSHRALSPARPSNLECEGRRTRSQMISIPTNSYARSKVYDLRQYSAGSFWGPFKSDGTQDVDWEKMEAIMVVLGYNLRMFLERAQFEIDPMWEKPWIGAQKDSYVSQPDSCFDRTAVNVEKFRAPSITAGLDEQRRLDELDPYGISGTWMRVVCFLDYHDFYAFNFARPPPAQGEPREPIDTREAIRMIKLKLRVTKIEESGEEDGKDYPIVWFEGTSWSLHNSWDPNANSAIRGVVRQTPQGEIRWTTWSIFHGEERWRSEGVQIGGPRSGRGVLGNWFDKDYDVHGPAGPTAFWKLKDEYDEEELQTPPDLHDFAYLGGNEGESSDSD</sequence>
<dbReference type="InterPro" id="IPR001810">
    <property type="entry name" value="F-box_dom"/>
</dbReference>
<feature type="domain" description="F-box" evidence="2">
    <location>
        <begin position="1"/>
        <end position="48"/>
    </location>
</feature>
<protein>
    <recommendedName>
        <fullName evidence="2">F-box domain-containing protein</fullName>
    </recommendedName>
</protein>
<dbReference type="RefSeq" id="XP_069204692.1">
    <property type="nucleotide sequence ID" value="XM_069341180.1"/>
</dbReference>
<evidence type="ECO:0000313" key="4">
    <source>
        <dbReference type="Proteomes" id="UP001562354"/>
    </source>
</evidence>
<organism evidence="3 4">
    <name type="scientific">Neodothiora populina</name>
    <dbReference type="NCBI Taxonomy" id="2781224"/>
    <lineage>
        <taxon>Eukaryota</taxon>
        <taxon>Fungi</taxon>
        <taxon>Dikarya</taxon>
        <taxon>Ascomycota</taxon>
        <taxon>Pezizomycotina</taxon>
        <taxon>Dothideomycetes</taxon>
        <taxon>Dothideomycetidae</taxon>
        <taxon>Dothideales</taxon>
        <taxon>Dothioraceae</taxon>
        <taxon>Neodothiora</taxon>
    </lineage>
</organism>
<accession>A0ABR3PQW3</accession>
<comment type="caution">
    <text evidence="3">The sequence shown here is derived from an EMBL/GenBank/DDBJ whole genome shotgun (WGS) entry which is preliminary data.</text>
</comment>
<evidence type="ECO:0000313" key="3">
    <source>
        <dbReference type="EMBL" id="KAL1311843.1"/>
    </source>
</evidence>
<reference evidence="3 4" key="1">
    <citation type="submission" date="2024-07" db="EMBL/GenBank/DDBJ databases">
        <title>Draft sequence of the Neodothiora populina.</title>
        <authorList>
            <person name="Drown D.D."/>
            <person name="Schuette U.S."/>
            <person name="Buechlein A.B."/>
            <person name="Rusch D.R."/>
            <person name="Winton L.W."/>
            <person name="Adams G.A."/>
        </authorList>
    </citation>
    <scope>NUCLEOTIDE SEQUENCE [LARGE SCALE GENOMIC DNA]</scope>
    <source>
        <strain evidence="3 4">CPC 39397</strain>
    </source>
</reference>
<evidence type="ECO:0000256" key="1">
    <source>
        <dbReference type="SAM" id="MobiDB-lite"/>
    </source>
</evidence>
<dbReference type="Proteomes" id="UP001562354">
    <property type="component" value="Unassembled WGS sequence"/>
</dbReference>
<gene>
    <name evidence="3" type="ORF">AAFC00_001918</name>
</gene>